<dbReference type="OrthoDB" id="6777263at2759"/>
<evidence type="ECO:0000256" key="1">
    <source>
        <dbReference type="SAM" id="MobiDB-lite"/>
    </source>
</evidence>
<feature type="region of interest" description="Disordered" evidence="1">
    <location>
        <begin position="1"/>
        <end position="61"/>
    </location>
</feature>
<evidence type="ECO:0000313" key="2">
    <source>
        <dbReference type="EMBL" id="CAH1963463.1"/>
    </source>
</evidence>
<reference evidence="2" key="1">
    <citation type="submission" date="2022-03" db="EMBL/GenBank/DDBJ databases">
        <authorList>
            <person name="Sayadi A."/>
        </authorList>
    </citation>
    <scope>NUCLEOTIDE SEQUENCE</scope>
</reference>
<name>A0A9P0JZB5_ACAOB</name>
<feature type="compositionally biased region" description="Polar residues" evidence="1">
    <location>
        <begin position="1"/>
        <end position="15"/>
    </location>
</feature>
<sequence length="213" mass="21513">MWEMQVLSSQKNNGNTGPGAATRMEEGGAGPEGGGEDRLRAESAAEADTQAGPMDHEEHHDHPALRGIDTVDVIADPTGGTTGTTPTSILSSCPGDTLLPPAAAAAAAAGMILGNHRKRPLLSGGGGRGGASSMTPTKRTVMGLLARARAAQAKNFPLAAATAASVAAAATAVNGAATGFRSPHQPPAFDEHPPTLVPLLREDYMSAVNLNLI</sequence>
<accession>A0A9P0JZB5</accession>
<keyword evidence="3" id="KW-1185">Reference proteome</keyword>
<gene>
    <name evidence="2" type="ORF">ACAOBT_LOCUS5213</name>
</gene>
<dbReference type="AlphaFoldDB" id="A0A9P0JZB5"/>
<evidence type="ECO:0000313" key="3">
    <source>
        <dbReference type="Proteomes" id="UP001152888"/>
    </source>
</evidence>
<protein>
    <submittedName>
        <fullName evidence="2">Uncharacterized protein</fullName>
    </submittedName>
</protein>
<dbReference type="Proteomes" id="UP001152888">
    <property type="component" value="Unassembled WGS sequence"/>
</dbReference>
<dbReference type="EMBL" id="CAKOFQ010006708">
    <property type="protein sequence ID" value="CAH1963463.1"/>
    <property type="molecule type" value="Genomic_DNA"/>
</dbReference>
<comment type="caution">
    <text evidence="2">The sequence shown here is derived from an EMBL/GenBank/DDBJ whole genome shotgun (WGS) entry which is preliminary data.</text>
</comment>
<proteinExistence type="predicted"/>
<organism evidence="2 3">
    <name type="scientific">Acanthoscelides obtectus</name>
    <name type="common">Bean weevil</name>
    <name type="synonym">Bruchus obtectus</name>
    <dbReference type="NCBI Taxonomy" id="200917"/>
    <lineage>
        <taxon>Eukaryota</taxon>
        <taxon>Metazoa</taxon>
        <taxon>Ecdysozoa</taxon>
        <taxon>Arthropoda</taxon>
        <taxon>Hexapoda</taxon>
        <taxon>Insecta</taxon>
        <taxon>Pterygota</taxon>
        <taxon>Neoptera</taxon>
        <taxon>Endopterygota</taxon>
        <taxon>Coleoptera</taxon>
        <taxon>Polyphaga</taxon>
        <taxon>Cucujiformia</taxon>
        <taxon>Chrysomeloidea</taxon>
        <taxon>Chrysomelidae</taxon>
        <taxon>Bruchinae</taxon>
        <taxon>Bruchini</taxon>
        <taxon>Acanthoscelides</taxon>
    </lineage>
</organism>